<organism evidence="2 3">
    <name type="scientific">Fructilactobacillus fructivorans</name>
    <dbReference type="NCBI Taxonomy" id="1614"/>
    <lineage>
        <taxon>Bacteria</taxon>
        <taxon>Bacillati</taxon>
        <taxon>Bacillota</taxon>
        <taxon>Bacilli</taxon>
        <taxon>Lactobacillales</taxon>
        <taxon>Lactobacillaceae</taxon>
        <taxon>Fructilactobacillus</taxon>
    </lineage>
</organism>
<keyword evidence="1" id="KW-1133">Transmembrane helix</keyword>
<evidence type="ECO:0000256" key="1">
    <source>
        <dbReference type="SAM" id="Phobius"/>
    </source>
</evidence>
<dbReference type="GeneID" id="74913788"/>
<gene>
    <name evidence="2" type="ORF">LF543_04130</name>
</gene>
<name>A0AAE6P1Z6_9LACO</name>
<keyword evidence="1" id="KW-0812">Transmembrane</keyword>
<dbReference type="KEGG" id="lfv:LF543_04130"/>
<sequence>MKIFLELVVGVVVAFLIYNCLHYFFVTLPTRRYQLKMKHEVDAEIYKVVKYFEVEDQREIIQSYVGSQVLSDFWGRGVMVFEYRCVVKDGYEDADLLRSLLNQKLAEYAVPDGFVDAHEKKTLIVTDCWLNKRVLIFDVANVVNPATHEYLSDIDKLNEKERET</sequence>
<dbReference type="EMBL" id="CP045562">
    <property type="protein sequence ID" value="QFX92795.1"/>
    <property type="molecule type" value="Genomic_DNA"/>
</dbReference>
<dbReference type="RefSeq" id="WP_147299359.1">
    <property type="nucleotide sequence ID" value="NZ_AZDS01000001.1"/>
</dbReference>
<evidence type="ECO:0000313" key="2">
    <source>
        <dbReference type="EMBL" id="QFX92795.1"/>
    </source>
</evidence>
<evidence type="ECO:0000313" key="3">
    <source>
        <dbReference type="Proteomes" id="UP000327194"/>
    </source>
</evidence>
<reference evidence="2 3" key="1">
    <citation type="submission" date="2019-10" db="EMBL/GenBank/DDBJ databases">
        <title>Genome sequencing of Lactobacillus fructivorans.</title>
        <authorList>
            <person name="Kim K."/>
        </authorList>
    </citation>
    <scope>NUCLEOTIDE SEQUENCE [LARGE SCALE GENOMIC DNA]</scope>
    <source>
        <strain evidence="2 3">LF543</strain>
    </source>
</reference>
<accession>A0AAE6P1Z6</accession>
<feature type="transmembrane region" description="Helical" evidence="1">
    <location>
        <begin position="6"/>
        <end position="28"/>
    </location>
</feature>
<dbReference type="Proteomes" id="UP000327194">
    <property type="component" value="Chromosome"/>
</dbReference>
<proteinExistence type="predicted"/>
<dbReference type="AlphaFoldDB" id="A0AAE6P1Z6"/>
<protein>
    <submittedName>
        <fullName evidence="2">Uncharacterized protein</fullName>
    </submittedName>
</protein>
<keyword evidence="1" id="KW-0472">Membrane</keyword>